<dbReference type="InterPro" id="IPR015867">
    <property type="entry name" value="N-reg_PII/ATP_PRibTrfase_C"/>
</dbReference>
<proteinExistence type="inferred from homology"/>
<dbReference type="InterPro" id="IPR011322">
    <property type="entry name" value="N-reg_PII-like_a/b"/>
</dbReference>
<dbReference type="PANTHER" id="PTHR23419">
    <property type="entry name" value="DIVALENT CATION TOLERANCE CUTA-RELATED"/>
    <property type="match status" value="1"/>
</dbReference>
<name>A0ABS8G965_9ALTE</name>
<keyword evidence="3" id="KW-1185">Reference proteome</keyword>
<accession>A0ABS8G965</accession>
<dbReference type="Gene3D" id="3.30.70.120">
    <property type="match status" value="1"/>
</dbReference>
<reference evidence="2 3" key="1">
    <citation type="submission" date="2021-10" db="EMBL/GenBank/DDBJ databases">
        <title>Draft genome of Aestuariibacter halophilus JC2043.</title>
        <authorList>
            <person name="Emsley S.A."/>
            <person name="Pfannmuller K.M."/>
            <person name="Ushijima B."/>
            <person name="Saw J.H."/>
            <person name="Videau P."/>
        </authorList>
    </citation>
    <scope>NUCLEOTIDE SEQUENCE [LARGE SCALE GENOMIC DNA]</scope>
    <source>
        <strain evidence="2 3">JC2043</strain>
    </source>
</reference>
<dbReference type="Proteomes" id="UP001520878">
    <property type="component" value="Unassembled WGS sequence"/>
</dbReference>
<dbReference type="EMBL" id="JAJEWP010000003">
    <property type="protein sequence ID" value="MCC2617102.1"/>
    <property type="molecule type" value="Genomic_DNA"/>
</dbReference>
<dbReference type="SUPFAM" id="SSF54913">
    <property type="entry name" value="GlnB-like"/>
    <property type="match status" value="1"/>
</dbReference>
<evidence type="ECO:0000256" key="1">
    <source>
        <dbReference type="ARBA" id="ARBA00010169"/>
    </source>
</evidence>
<organism evidence="2 3">
    <name type="scientific">Fluctibacter halophilus</name>
    <dbReference type="NCBI Taxonomy" id="226011"/>
    <lineage>
        <taxon>Bacteria</taxon>
        <taxon>Pseudomonadati</taxon>
        <taxon>Pseudomonadota</taxon>
        <taxon>Gammaproteobacteria</taxon>
        <taxon>Alteromonadales</taxon>
        <taxon>Alteromonadaceae</taxon>
        <taxon>Fluctibacter</taxon>
    </lineage>
</organism>
<evidence type="ECO:0000313" key="3">
    <source>
        <dbReference type="Proteomes" id="UP001520878"/>
    </source>
</evidence>
<evidence type="ECO:0000313" key="2">
    <source>
        <dbReference type="EMBL" id="MCC2617102.1"/>
    </source>
</evidence>
<comment type="similarity">
    <text evidence="1">Belongs to the CutA family.</text>
</comment>
<dbReference type="PANTHER" id="PTHR23419:SF8">
    <property type="entry name" value="FI09726P"/>
    <property type="match status" value="1"/>
</dbReference>
<sequence>MSDIRIALCTCPDMASAQHIAQQIIAQRLAACVNILPGITSLYWWDDAVQQDNEVQLVIKTCDNALAELSKTVHQAHPYDTPEWLVLTAVDASEQYAQWMRSYLK</sequence>
<dbReference type="RefSeq" id="WP_229161024.1">
    <property type="nucleotide sequence ID" value="NZ_JAJEWP010000003.1"/>
</dbReference>
<dbReference type="Pfam" id="PF03091">
    <property type="entry name" value="CutA1"/>
    <property type="match status" value="1"/>
</dbReference>
<gene>
    <name evidence="2" type="ORF">LJ739_12690</name>
</gene>
<protein>
    <submittedName>
        <fullName evidence="2">Divalent-cation tolerance protein CutA</fullName>
    </submittedName>
</protein>
<dbReference type="InterPro" id="IPR004323">
    <property type="entry name" value="Ion_tolerance_CutA"/>
</dbReference>
<comment type="caution">
    <text evidence="2">The sequence shown here is derived from an EMBL/GenBank/DDBJ whole genome shotgun (WGS) entry which is preliminary data.</text>
</comment>